<comment type="caution">
    <text evidence="3">The sequence shown here is derived from an EMBL/GenBank/DDBJ whole genome shotgun (WGS) entry which is preliminary data.</text>
</comment>
<evidence type="ECO:0000313" key="3">
    <source>
        <dbReference type="EMBL" id="KAJ7342946.1"/>
    </source>
</evidence>
<dbReference type="InterPro" id="IPR045339">
    <property type="entry name" value="DUF6534"/>
</dbReference>
<evidence type="ECO:0000313" key="4">
    <source>
        <dbReference type="Proteomes" id="UP001218218"/>
    </source>
</evidence>
<organism evidence="3 4">
    <name type="scientific">Mycena albidolilacea</name>
    <dbReference type="NCBI Taxonomy" id="1033008"/>
    <lineage>
        <taxon>Eukaryota</taxon>
        <taxon>Fungi</taxon>
        <taxon>Dikarya</taxon>
        <taxon>Basidiomycota</taxon>
        <taxon>Agaricomycotina</taxon>
        <taxon>Agaricomycetes</taxon>
        <taxon>Agaricomycetidae</taxon>
        <taxon>Agaricales</taxon>
        <taxon>Marasmiineae</taxon>
        <taxon>Mycenaceae</taxon>
        <taxon>Mycena</taxon>
    </lineage>
</organism>
<feature type="transmembrane region" description="Helical" evidence="1">
    <location>
        <begin position="217"/>
        <end position="237"/>
    </location>
</feature>
<dbReference type="Proteomes" id="UP001218218">
    <property type="component" value="Unassembled WGS sequence"/>
</dbReference>
<protein>
    <recommendedName>
        <fullName evidence="2">DUF6534 domain-containing protein</fullName>
    </recommendedName>
</protein>
<dbReference type="EMBL" id="JARIHO010000024">
    <property type="protein sequence ID" value="KAJ7342946.1"/>
    <property type="molecule type" value="Genomic_DNA"/>
</dbReference>
<feature type="transmembrane region" description="Helical" evidence="1">
    <location>
        <begin position="56"/>
        <end position="76"/>
    </location>
</feature>
<keyword evidence="4" id="KW-1185">Reference proteome</keyword>
<dbReference type="Pfam" id="PF20152">
    <property type="entry name" value="DUF6534"/>
    <property type="match status" value="1"/>
</dbReference>
<dbReference type="PANTHER" id="PTHR40465">
    <property type="entry name" value="CHROMOSOME 1, WHOLE GENOME SHOTGUN SEQUENCE"/>
    <property type="match status" value="1"/>
</dbReference>
<keyword evidence="1" id="KW-1133">Transmembrane helix</keyword>
<gene>
    <name evidence="3" type="ORF">DFH08DRAFT_962972</name>
</gene>
<dbReference type="AlphaFoldDB" id="A0AAD7EPQ5"/>
<feature type="transmembrane region" description="Helical" evidence="1">
    <location>
        <begin position="170"/>
        <end position="196"/>
    </location>
</feature>
<accession>A0AAD7EPQ5</accession>
<keyword evidence="1" id="KW-0472">Membrane</keyword>
<dbReference type="PANTHER" id="PTHR40465:SF1">
    <property type="entry name" value="DUF6534 DOMAIN-CONTAINING PROTEIN"/>
    <property type="match status" value="1"/>
</dbReference>
<evidence type="ECO:0000259" key="2">
    <source>
        <dbReference type="Pfam" id="PF20152"/>
    </source>
</evidence>
<reference evidence="3" key="1">
    <citation type="submission" date="2023-03" db="EMBL/GenBank/DDBJ databases">
        <title>Massive genome expansion in bonnet fungi (Mycena s.s.) driven by repeated elements and novel gene families across ecological guilds.</title>
        <authorList>
            <consortium name="Lawrence Berkeley National Laboratory"/>
            <person name="Harder C.B."/>
            <person name="Miyauchi S."/>
            <person name="Viragh M."/>
            <person name="Kuo A."/>
            <person name="Thoen E."/>
            <person name="Andreopoulos B."/>
            <person name="Lu D."/>
            <person name="Skrede I."/>
            <person name="Drula E."/>
            <person name="Henrissat B."/>
            <person name="Morin E."/>
            <person name="Kohler A."/>
            <person name="Barry K."/>
            <person name="LaButti K."/>
            <person name="Morin E."/>
            <person name="Salamov A."/>
            <person name="Lipzen A."/>
            <person name="Mereny Z."/>
            <person name="Hegedus B."/>
            <person name="Baldrian P."/>
            <person name="Stursova M."/>
            <person name="Weitz H."/>
            <person name="Taylor A."/>
            <person name="Grigoriev I.V."/>
            <person name="Nagy L.G."/>
            <person name="Martin F."/>
            <person name="Kauserud H."/>
        </authorList>
    </citation>
    <scope>NUCLEOTIDE SEQUENCE</scope>
    <source>
        <strain evidence="3">CBHHK002</strain>
    </source>
</reference>
<feature type="transmembrane region" description="Helical" evidence="1">
    <location>
        <begin position="133"/>
        <end position="158"/>
    </location>
</feature>
<proteinExistence type="predicted"/>
<evidence type="ECO:0000256" key="1">
    <source>
        <dbReference type="SAM" id="Phobius"/>
    </source>
</evidence>
<sequence>MPINVANEVGDSPSYAAIFGPVFWGFCVTLILFGVSLLQGYLYFTRYHDRPWLRCLATGMLTLDCISIALISQSVYYYLLPHFGSFAPLSAVTKELSIECLISAAITYASQMHFVYQLYLARSAGNSATIMKVLVATILLGTVGLGGAVGCVVMMLLYPQEVFTNRNHTFVVLSGIARGVRAAADILATVAMCLFLKSADDEIIRPSSLLRSLMHLIINRGILVTAAQILLLVTFFGTPNHLYWIAVHINTTKLYSESQRWGPEYNGHQSLEWEQFEDVALQGYPLRNVSQDFMGEFKNIGIVVSKQTNNCGETSVRDASVLFLALFPDHRRQRSAL</sequence>
<feature type="domain" description="DUF6534" evidence="2">
    <location>
        <begin position="182"/>
        <end position="256"/>
    </location>
</feature>
<keyword evidence="1" id="KW-0812">Transmembrane</keyword>
<feature type="transmembrane region" description="Helical" evidence="1">
    <location>
        <begin position="22"/>
        <end position="44"/>
    </location>
</feature>
<name>A0AAD7EPQ5_9AGAR</name>